<dbReference type="InterPro" id="IPR036366">
    <property type="entry name" value="PGBDSf"/>
</dbReference>
<feature type="compositionally biased region" description="Low complexity" evidence="1">
    <location>
        <begin position="110"/>
        <end position="125"/>
    </location>
</feature>
<evidence type="ECO:0000313" key="4">
    <source>
        <dbReference type="Proteomes" id="UP000572680"/>
    </source>
</evidence>
<dbReference type="Proteomes" id="UP000572680">
    <property type="component" value="Unassembled WGS sequence"/>
</dbReference>
<comment type="caution">
    <text evidence="3">The sequence shown here is derived from an EMBL/GenBank/DDBJ whole genome shotgun (WGS) entry which is preliminary data.</text>
</comment>
<dbReference type="InterPro" id="IPR036365">
    <property type="entry name" value="PGBD-like_sf"/>
</dbReference>
<gene>
    <name evidence="3" type="ORF">HNR61_004251</name>
</gene>
<dbReference type="Pfam" id="PF01471">
    <property type="entry name" value="PG_binding_1"/>
    <property type="match status" value="1"/>
</dbReference>
<dbReference type="Gene3D" id="1.10.101.10">
    <property type="entry name" value="PGBD-like superfamily/PGBD"/>
    <property type="match status" value="1"/>
</dbReference>
<organism evidence="3 4">
    <name type="scientific">Actinomadura namibiensis</name>
    <dbReference type="NCBI Taxonomy" id="182080"/>
    <lineage>
        <taxon>Bacteria</taxon>
        <taxon>Bacillati</taxon>
        <taxon>Actinomycetota</taxon>
        <taxon>Actinomycetes</taxon>
        <taxon>Streptosporangiales</taxon>
        <taxon>Thermomonosporaceae</taxon>
        <taxon>Actinomadura</taxon>
    </lineage>
</organism>
<sequence>MQPNPTQSLGDVTTIAEFRSRLRQLKAWSGHSFRALERRARLAGDVLPASTISAMLGNQRRGLPREETVAAFTRACGCTRGQTSAWLQTRKRLAVTAEQAAHSVVASSKGTDPPAASAASGSPPSDTAPPLPLRSGDPTTASRAPKARRKRPKRGWRVLAMSSMTLVALCSAAGSSGPVVTSDPRAGDLVSEVRRCPGQLAMNHRGPCVQRLQRMLRGKGLALPADGWYGPFTKQRVTVFQAYVGLPTTGTADQDTLQALRTGEALALPHWPAARIEERLREAFPTEHRQATELARCLSYLDPLWTYKDGRGVRRWGLFQYSDLELLEMGASPVHAMNPEWNIRTARVIWRRTGDFRHWECRSSGAH</sequence>
<evidence type="ECO:0000313" key="3">
    <source>
        <dbReference type="EMBL" id="MBA8952605.1"/>
    </source>
</evidence>
<accession>A0A7W3LR15</accession>
<keyword evidence="4" id="KW-1185">Reference proteome</keyword>
<proteinExistence type="predicted"/>
<dbReference type="EMBL" id="JACJIA010000005">
    <property type="protein sequence ID" value="MBA8952605.1"/>
    <property type="molecule type" value="Genomic_DNA"/>
</dbReference>
<name>A0A7W3LR15_ACTNM</name>
<dbReference type="AlphaFoldDB" id="A0A7W3LR15"/>
<feature type="domain" description="Peptidoglycan binding-like" evidence="2">
    <location>
        <begin position="206"/>
        <end position="260"/>
    </location>
</feature>
<dbReference type="SUPFAM" id="SSF47090">
    <property type="entry name" value="PGBD-like"/>
    <property type="match status" value="1"/>
</dbReference>
<protein>
    <recommendedName>
        <fullName evidence="2">Peptidoglycan binding-like domain-containing protein</fullName>
    </recommendedName>
</protein>
<evidence type="ECO:0000256" key="1">
    <source>
        <dbReference type="SAM" id="MobiDB-lite"/>
    </source>
</evidence>
<dbReference type="InterPro" id="IPR002477">
    <property type="entry name" value="Peptidoglycan-bd-like"/>
</dbReference>
<dbReference type="RefSeq" id="WP_182844876.1">
    <property type="nucleotide sequence ID" value="NZ_BAAALP010000005.1"/>
</dbReference>
<feature type="compositionally biased region" description="Basic residues" evidence="1">
    <location>
        <begin position="145"/>
        <end position="156"/>
    </location>
</feature>
<evidence type="ECO:0000259" key="2">
    <source>
        <dbReference type="Pfam" id="PF01471"/>
    </source>
</evidence>
<reference evidence="3 4" key="1">
    <citation type="submission" date="2020-08" db="EMBL/GenBank/DDBJ databases">
        <title>Genomic Encyclopedia of Type Strains, Phase IV (KMG-IV): sequencing the most valuable type-strain genomes for metagenomic binning, comparative biology and taxonomic classification.</title>
        <authorList>
            <person name="Goeker M."/>
        </authorList>
    </citation>
    <scope>NUCLEOTIDE SEQUENCE [LARGE SCALE GENOMIC DNA]</scope>
    <source>
        <strain evidence="3 4">DSM 44197</strain>
    </source>
</reference>
<feature type="region of interest" description="Disordered" evidence="1">
    <location>
        <begin position="104"/>
        <end position="156"/>
    </location>
</feature>